<sequence>MFSKYLRDHASGGEVEGPPLPDHLEDPASSESKGKRPAFPSPGVTPGGSSKKATTSPLGIPPTGSSRSSSTPPRPPPFKDERGVPPKPARGSSDCLYSRHSFEHERKENS</sequence>
<name>A0AAW2XPW2_9LAMI</name>
<feature type="compositionally biased region" description="Polar residues" evidence="1">
    <location>
        <begin position="47"/>
        <end position="57"/>
    </location>
</feature>
<reference evidence="2" key="2">
    <citation type="journal article" date="2024" name="Plant">
        <title>Genomic evolution and insights into agronomic trait innovations of Sesamum species.</title>
        <authorList>
            <person name="Miao H."/>
            <person name="Wang L."/>
            <person name="Qu L."/>
            <person name="Liu H."/>
            <person name="Sun Y."/>
            <person name="Le M."/>
            <person name="Wang Q."/>
            <person name="Wei S."/>
            <person name="Zheng Y."/>
            <person name="Lin W."/>
            <person name="Duan Y."/>
            <person name="Cao H."/>
            <person name="Xiong S."/>
            <person name="Wang X."/>
            <person name="Wei L."/>
            <person name="Li C."/>
            <person name="Ma Q."/>
            <person name="Ju M."/>
            <person name="Zhao R."/>
            <person name="Li G."/>
            <person name="Mu C."/>
            <person name="Tian Q."/>
            <person name="Mei H."/>
            <person name="Zhang T."/>
            <person name="Gao T."/>
            <person name="Zhang H."/>
        </authorList>
    </citation>
    <scope>NUCLEOTIDE SEQUENCE</scope>
    <source>
        <strain evidence="2">KEN1</strain>
    </source>
</reference>
<comment type="caution">
    <text evidence="2">The sequence shown here is derived from an EMBL/GenBank/DDBJ whole genome shotgun (WGS) entry which is preliminary data.</text>
</comment>
<feature type="compositionally biased region" description="Basic and acidic residues" evidence="1">
    <location>
        <begin position="100"/>
        <end position="110"/>
    </location>
</feature>
<proteinExistence type="predicted"/>
<gene>
    <name evidence="2" type="ORF">Slati_0958400</name>
</gene>
<evidence type="ECO:0000256" key="1">
    <source>
        <dbReference type="SAM" id="MobiDB-lite"/>
    </source>
</evidence>
<dbReference type="EMBL" id="JACGWN010000003">
    <property type="protein sequence ID" value="KAL0456192.1"/>
    <property type="molecule type" value="Genomic_DNA"/>
</dbReference>
<dbReference type="AlphaFoldDB" id="A0AAW2XPW2"/>
<feature type="region of interest" description="Disordered" evidence="1">
    <location>
        <begin position="1"/>
        <end position="110"/>
    </location>
</feature>
<organism evidence="2">
    <name type="scientific">Sesamum latifolium</name>
    <dbReference type="NCBI Taxonomy" id="2727402"/>
    <lineage>
        <taxon>Eukaryota</taxon>
        <taxon>Viridiplantae</taxon>
        <taxon>Streptophyta</taxon>
        <taxon>Embryophyta</taxon>
        <taxon>Tracheophyta</taxon>
        <taxon>Spermatophyta</taxon>
        <taxon>Magnoliopsida</taxon>
        <taxon>eudicotyledons</taxon>
        <taxon>Gunneridae</taxon>
        <taxon>Pentapetalae</taxon>
        <taxon>asterids</taxon>
        <taxon>lamiids</taxon>
        <taxon>Lamiales</taxon>
        <taxon>Pedaliaceae</taxon>
        <taxon>Sesamum</taxon>
    </lineage>
</organism>
<feature type="compositionally biased region" description="Low complexity" evidence="1">
    <location>
        <begin position="61"/>
        <end position="71"/>
    </location>
</feature>
<evidence type="ECO:0000313" key="2">
    <source>
        <dbReference type="EMBL" id="KAL0456192.1"/>
    </source>
</evidence>
<reference evidence="2" key="1">
    <citation type="submission" date="2020-06" db="EMBL/GenBank/DDBJ databases">
        <authorList>
            <person name="Li T."/>
            <person name="Hu X."/>
            <person name="Zhang T."/>
            <person name="Song X."/>
            <person name="Zhang H."/>
            <person name="Dai N."/>
            <person name="Sheng W."/>
            <person name="Hou X."/>
            <person name="Wei L."/>
        </authorList>
    </citation>
    <scope>NUCLEOTIDE SEQUENCE</scope>
    <source>
        <strain evidence="2">KEN1</strain>
        <tissue evidence="2">Leaf</tissue>
    </source>
</reference>
<feature type="compositionally biased region" description="Basic and acidic residues" evidence="1">
    <location>
        <begin position="1"/>
        <end position="11"/>
    </location>
</feature>
<accession>A0AAW2XPW2</accession>
<protein>
    <submittedName>
        <fullName evidence="2">Uncharacterized protein</fullName>
    </submittedName>
</protein>